<feature type="region of interest" description="Disordered" evidence="1">
    <location>
        <begin position="1"/>
        <end position="32"/>
    </location>
</feature>
<feature type="compositionally biased region" description="Polar residues" evidence="1">
    <location>
        <begin position="8"/>
        <end position="17"/>
    </location>
</feature>
<proteinExistence type="predicted"/>
<feature type="region of interest" description="Disordered" evidence="1">
    <location>
        <begin position="48"/>
        <end position="155"/>
    </location>
</feature>
<organism evidence="2">
    <name type="scientific">Tanacetum cinerariifolium</name>
    <name type="common">Dalmatian daisy</name>
    <name type="synonym">Chrysanthemum cinerariifolium</name>
    <dbReference type="NCBI Taxonomy" id="118510"/>
    <lineage>
        <taxon>Eukaryota</taxon>
        <taxon>Viridiplantae</taxon>
        <taxon>Streptophyta</taxon>
        <taxon>Embryophyta</taxon>
        <taxon>Tracheophyta</taxon>
        <taxon>Spermatophyta</taxon>
        <taxon>Magnoliopsida</taxon>
        <taxon>eudicotyledons</taxon>
        <taxon>Gunneridae</taxon>
        <taxon>Pentapetalae</taxon>
        <taxon>asterids</taxon>
        <taxon>campanulids</taxon>
        <taxon>Asterales</taxon>
        <taxon>Asteraceae</taxon>
        <taxon>Asteroideae</taxon>
        <taxon>Anthemideae</taxon>
        <taxon>Anthemidinae</taxon>
        <taxon>Tanacetum</taxon>
    </lineage>
</organism>
<protein>
    <recommendedName>
        <fullName evidence="3">Reverse transcriptase domain-containing protein</fullName>
    </recommendedName>
</protein>
<evidence type="ECO:0000313" key="2">
    <source>
        <dbReference type="EMBL" id="GEY22125.1"/>
    </source>
</evidence>
<accession>A0A699HI94</accession>
<dbReference type="AlphaFoldDB" id="A0A699HI94"/>
<sequence>MSYHEQIAPSQPTSAVRNTEKERNDKLKEGKAQLNFEESFETSRYFESRTISTKEYDRRHRSRHSRSPRPSVFLRIKRDRSRSPRQNSREKEGGVFKRLRNRGKSVSARSDSHNRHSHSRYTEALSESEDSGGGHWKSRSKKKKSSREDDDLSQP</sequence>
<dbReference type="EMBL" id="BKCJ010161006">
    <property type="protein sequence ID" value="GEY22125.1"/>
    <property type="molecule type" value="Genomic_DNA"/>
</dbReference>
<feature type="compositionally biased region" description="Basic residues" evidence="1">
    <location>
        <begin position="136"/>
        <end position="145"/>
    </location>
</feature>
<feature type="compositionally biased region" description="Basic and acidic residues" evidence="1">
    <location>
        <begin position="18"/>
        <end position="31"/>
    </location>
</feature>
<gene>
    <name evidence="2" type="ORF">Tci_394099</name>
</gene>
<reference evidence="2" key="1">
    <citation type="journal article" date="2019" name="Sci. Rep.">
        <title>Draft genome of Tanacetum cinerariifolium, the natural source of mosquito coil.</title>
        <authorList>
            <person name="Yamashiro T."/>
            <person name="Shiraishi A."/>
            <person name="Satake H."/>
            <person name="Nakayama K."/>
        </authorList>
    </citation>
    <scope>NUCLEOTIDE SEQUENCE</scope>
</reference>
<evidence type="ECO:0008006" key="3">
    <source>
        <dbReference type="Google" id="ProtNLM"/>
    </source>
</evidence>
<evidence type="ECO:0000256" key="1">
    <source>
        <dbReference type="SAM" id="MobiDB-lite"/>
    </source>
</evidence>
<comment type="caution">
    <text evidence="2">The sequence shown here is derived from an EMBL/GenBank/DDBJ whole genome shotgun (WGS) entry which is preliminary data.</text>
</comment>
<feature type="compositionally biased region" description="Basic and acidic residues" evidence="1">
    <location>
        <begin position="48"/>
        <end position="58"/>
    </location>
</feature>
<name>A0A699HI94_TANCI</name>